<dbReference type="InterPro" id="IPR052732">
    <property type="entry name" value="Cell-binding_unc_protein"/>
</dbReference>
<dbReference type="InterPro" id="IPR002575">
    <property type="entry name" value="Aminoglycoside_PTrfase"/>
</dbReference>
<accession>A0A2T4HJD6</accession>
<evidence type="ECO:0000259" key="1">
    <source>
        <dbReference type="Pfam" id="PF01636"/>
    </source>
</evidence>
<dbReference type="Pfam" id="PF01636">
    <property type="entry name" value="APH"/>
    <property type="match status" value="1"/>
</dbReference>
<dbReference type="Proteomes" id="UP000241206">
    <property type="component" value="Unassembled WGS sequence"/>
</dbReference>
<dbReference type="EMBL" id="PHHF01000085">
    <property type="protein sequence ID" value="PTD15920.1"/>
    <property type="molecule type" value="Genomic_DNA"/>
</dbReference>
<dbReference type="SUPFAM" id="SSF56112">
    <property type="entry name" value="Protein kinase-like (PK-like)"/>
    <property type="match status" value="1"/>
</dbReference>
<dbReference type="Pfam" id="PF13671">
    <property type="entry name" value="AAA_33"/>
    <property type="match status" value="1"/>
</dbReference>
<keyword evidence="2" id="KW-0808">Transferase</keyword>
<proteinExistence type="predicted"/>
<dbReference type="Gene3D" id="3.40.50.300">
    <property type="entry name" value="P-loop containing nucleotide triphosphate hydrolases"/>
    <property type="match status" value="1"/>
</dbReference>
<dbReference type="AlphaFoldDB" id="A0A2T4HJD6"/>
<dbReference type="PANTHER" id="PTHR43883">
    <property type="entry name" value="SLR0207 PROTEIN"/>
    <property type="match status" value="1"/>
</dbReference>
<dbReference type="PANTHER" id="PTHR43883:SF1">
    <property type="entry name" value="GLUCONOKINASE"/>
    <property type="match status" value="1"/>
</dbReference>
<dbReference type="InterPro" id="IPR011009">
    <property type="entry name" value="Kinase-like_dom_sf"/>
</dbReference>
<dbReference type="InterPro" id="IPR027417">
    <property type="entry name" value="P-loop_NTPase"/>
</dbReference>
<reference evidence="2 3" key="1">
    <citation type="submission" date="2017-11" db="EMBL/GenBank/DDBJ databases">
        <title>Sphingomonas oleivorans sp. nov., isolated from oil-contaminated soil.</title>
        <authorList>
            <person name="Wang L."/>
            <person name="Chen L."/>
        </authorList>
    </citation>
    <scope>NUCLEOTIDE SEQUENCE [LARGE SCALE GENOMIC DNA]</scope>
    <source>
        <strain evidence="2 3">K101</strain>
    </source>
</reference>
<dbReference type="SUPFAM" id="SSF52540">
    <property type="entry name" value="P-loop containing nucleoside triphosphate hydrolases"/>
    <property type="match status" value="1"/>
</dbReference>
<protein>
    <submittedName>
        <fullName evidence="2">Aminoglycoside phosphotransferase</fullName>
    </submittedName>
</protein>
<comment type="caution">
    <text evidence="2">The sequence shown here is derived from an EMBL/GenBank/DDBJ whole genome shotgun (WGS) entry which is preliminary data.</text>
</comment>
<name>A0A2T4HJD6_9SPHN</name>
<feature type="domain" description="Aminoglycoside phosphotransferase" evidence="1">
    <location>
        <begin position="130"/>
        <end position="274"/>
    </location>
</feature>
<dbReference type="Gene3D" id="3.90.1200.10">
    <property type="match status" value="1"/>
</dbReference>
<evidence type="ECO:0000313" key="2">
    <source>
        <dbReference type="EMBL" id="PTD15920.1"/>
    </source>
</evidence>
<dbReference type="GO" id="GO:0016740">
    <property type="term" value="F:transferase activity"/>
    <property type="evidence" value="ECO:0007669"/>
    <property type="project" value="UniProtKB-KW"/>
</dbReference>
<keyword evidence="3" id="KW-1185">Reference proteome</keyword>
<organism evidence="2 3">
    <name type="scientific">Edaphosphingomonas fennica</name>
    <dbReference type="NCBI Taxonomy" id="114404"/>
    <lineage>
        <taxon>Bacteria</taxon>
        <taxon>Pseudomonadati</taxon>
        <taxon>Pseudomonadota</taxon>
        <taxon>Alphaproteobacteria</taxon>
        <taxon>Sphingomonadales</taxon>
        <taxon>Rhizorhabdaceae</taxon>
        <taxon>Edaphosphingomonas</taxon>
    </lineage>
</organism>
<sequence length="510" mass="55307">MDPSYSQADAVAYLEAPGTLCPGEGARRIDTHAAYVFLAGDRAWKMKRAVRFPYLDFSDVGQRHAALAAELELNRRSAPELYLAVHPLCRTGSGAFRIGEGGEVVDWLLEMRRFPDDALLEHVVERGGLDDALVLKLADTIAAFHETAPPSVGQAGHTVIEAVIQGNRESLARYPELFAAEERDRLVDRQLLLGGQWSALLDARSERGRVRHGHGDLHLANIAVIGDEPVLFDCLEFSEALATTDVLYDLAFLLMDLWERGLRRQANGLFNRYLDMSPGDEDGLPLLPLFLSIRATIRAHALAAQGKASDNPQPLVARAQAYFSLAIGLLDAPPPRLVAIGGLSGTGKSTIARIVGGELGRAPGARIVRSDVLRKRMAGLKPEDPLGKGAYTKEASDGVYREMGMLAARALEAGHSAIADAVFADRAERDAIEGTARDLDASFAGIWLEAPPATLQARIEGRKNDASDADLAVARLQERYDIGELGTWHRVTAAGPREDVAQNVRALLRE</sequence>
<evidence type="ECO:0000313" key="3">
    <source>
        <dbReference type="Proteomes" id="UP000241206"/>
    </source>
</evidence>
<gene>
    <name evidence="2" type="ORF">CV103_21570</name>
</gene>